<proteinExistence type="predicted"/>
<reference evidence="1" key="1">
    <citation type="submission" date="2014-05" db="EMBL/GenBank/DDBJ databases">
        <authorList>
            <person name="Chronopoulou M."/>
        </authorList>
    </citation>
    <scope>NUCLEOTIDE SEQUENCE</scope>
    <source>
        <tissue evidence="1">Whole organism</tissue>
    </source>
</reference>
<sequence>IICTCNNCTLFQIVDEDYSLRIQKIVTIIFPADFSIQTNAKQKEID</sequence>
<name>A0A0K2UY00_LEPSM</name>
<feature type="non-terminal residue" evidence="1">
    <location>
        <position position="1"/>
    </location>
</feature>
<protein>
    <submittedName>
        <fullName evidence="1">Uncharacterized protein</fullName>
    </submittedName>
</protein>
<evidence type="ECO:0000313" key="1">
    <source>
        <dbReference type="EMBL" id="CDW42742.1"/>
    </source>
</evidence>
<organism evidence="1">
    <name type="scientific">Lepeophtheirus salmonis</name>
    <name type="common">Salmon louse</name>
    <name type="synonym">Caligus salmonis</name>
    <dbReference type="NCBI Taxonomy" id="72036"/>
    <lineage>
        <taxon>Eukaryota</taxon>
        <taxon>Metazoa</taxon>
        <taxon>Ecdysozoa</taxon>
        <taxon>Arthropoda</taxon>
        <taxon>Crustacea</taxon>
        <taxon>Multicrustacea</taxon>
        <taxon>Hexanauplia</taxon>
        <taxon>Copepoda</taxon>
        <taxon>Siphonostomatoida</taxon>
        <taxon>Caligidae</taxon>
        <taxon>Lepeophtheirus</taxon>
    </lineage>
</organism>
<accession>A0A0K2UY00</accession>
<dbReference type="AlphaFoldDB" id="A0A0K2UY00"/>
<dbReference type="EMBL" id="HACA01025381">
    <property type="protein sequence ID" value="CDW42742.1"/>
    <property type="molecule type" value="Transcribed_RNA"/>
</dbReference>